<dbReference type="PRINTS" id="PR00105">
    <property type="entry name" value="C5METTRFRASE"/>
</dbReference>
<dbReference type="PANTHER" id="PTHR10629:SF52">
    <property type="entry name" value="DNA (CYTOSINE-5)-METHYLTRANSFERASE 1"/>
    <property type="match status" value="1"/>
</dbReference>
<evidence type="ECO:0000313" key="9">
    <source>
        <dbReference type="Proteomes" id="UP000285820"/>
    </source>
</evidence>
<sequence>MSENITAVSLFSGAGGMDVGFKNAGIKVLMANEIDKMASKTFIENHPETKMIVDDINNIFPVLEEYRGVDIVFGGPPCQGFSVIGKMDPDDIRSQLIWSFLKAVEIIQPRAFVMENVKALAAIAKWKDVREEFIVKAKEMGYGCIPFIVNAAEYGTPQKRERVFFIGIKGEEEFGDKFLELLYKQKSKAPTIRELFKDLGPAGTERNPKTCSAKITYAERPVMRKIPYDCLMFNGIGRPIDPDGYSRTITASQGGNMTLIVDEEFLHNPNANNWIQEYYEKLVSHEVTPKFAEAPERLRRLTINETRRIQTFPDDYVFCGAKTSVYKQIGNAVPCNMAKAVATAVSEFLNS</sequence>
<dbReference type="InterPro" id="IPR001525">
    <property type="entry name" value="C5_MeTfrase"/>
</dbReference>
<reference evidence="8 9" key="1">
    <citation type="submission" date="2018-08" db="EMBL/GenBank/DDBJ databases">
        <title>A genome reference for cultivated species of the human gut microbiota.</title>
        <authorList>
            <person name="Zou Y."/>
            <person name="Xue W."/>
            <person name="Luo G."/>
        </authorList>
    </citation>
    <scope>NUCLEOTIDE SEQUENCE [LARGE SCALE GENOMIC DNA]</scope>
    <source>
        <strain evidence="8 9">AF24-4</strain>
    </source>
</reference>
<evidence type="ECO:0000256" key="6">
    <source>
        <dbReference type="RuleBase" id="RU000416"/>
    </source>
</evidence>
<evidence type="ECO:0000256" key="2">
    <source>
        <dbReference type="ARBA" id="ARBA00022679"/>
    </source>
</evidence>
<evidence type="ECO:0000313" key="8">
    <source>
        <dbReference type="EMBL" id="RGR69612.1"/>
    </source>
</evidence>
<comment type="catalytic activity">
    <reaction evidence="7">
        <text>a 2'-deoxycytidine in DNA + S-adenosyl-L-methionine = a 5-methyl-2'-deoxycytidine in DNA + S-adenosyl-L-homocysteine + H(+)</text>
        <dbReference type="Rhea" id="RHEA:13681"/>
        <dbReference type="Rhea" id="RHEA-COMP:11369"/>
        <dbReference type="Rhea" id="RHEA-COMP:11370"/>
        <dbReference type="ChEBI" id="CHEBI:15378"/>
        <dbReference type="ChEBI" id="CHEBI:57856"/>
        <dbReference type="ChEBI" id="CHEBI:59789"/>
        <dbReference type="ChEBI" id="CHEBI:85452"/>
        <dbReference type="ChEBI" id="CHEBI:85454"/>
        <dbReference type="EC" id="2.1.1.37"/>
    </reaction>
</comment>
<proteinExistence type="inferred from homology"/>
<evidence type="ECO:0000256" key="5">
    <source>
        <dbReference type="PROSITE-ProRule" id="PRU01016"/>
    </source>
</evidence>
<dbReference type="InterPro" id="IPR050390">
    <property type="entry name" value="C5-Methyltransferase"/>
</dbReference>
<dbReference type="PROSITE" id="PS00094">
    <property type="entry name" value="C5_MTASE_1"/>
    <property type="match status" value="1"/>
</dbReference>
<name>A0A3R5ZFA5_9FIRM</name>
<keyword evidence="4" id="KW-0680">Restriction system</keyword>
<evidence type="ECO:0000256" key="7">
    <source>
        <dbReference type="RuleBase" id="RU000417"/>
    </source>
</evidence>
<dbReference type="Proteomes" id="UP000285820">
    <property type="component" value="Unassembled WGS sequence"/>
</dbReference>
<dbReference type="AlphaFoldDB" id="A0A3R5ZFA5"/>
<keyword evidence="1 5" id="KW-0489">Methyltransferase</keyword>
<dbReference type="GO" id="GO:0003677">
    <property type="term" value="F:DNA binding"/>
    <property type="evidence" value="ECO:0007669"/>
    <property type="project" value="TreeGrafter"/>
</dbReference>
<organism evidence="8 9">
    <name type="scientific">Roseburia inulinivorans</name>
    <dbReference type="NCBI Taxonomy" id="360807"/>
    <lineage>
        <taxon>Bacteria</taxon>
        <taxon>Bacillati</taxon>
        <taxon>Bacillota</taxon>
        <taxon>Clostridia</taxon>
        <taxon>Lachnospirales</taxon>
        <taxon>Lachnospiraceae</taxon>
        <taxon>Roseburia</taxon>
    </lineage>
</organism>
<dbReference type="EC" id="2.1.1.37" evidence="7"/>
<keyword evidence="3 5" id="KW-0949">S-adenosyl-L-methionine</keyword>
<comment type="similarity">
    <text evidence="5 6">Belongs to the class I-like SAM-binding methyltransferase superfamily. C5-methyltransferase family.</text>
</comment>
<evidence type="ECO:0000256" key="1">
    <source>
        <dbReference type="ARBA" id="ARBA00022603"/>
    </source>
</evidence>
<dbReference type="GO" id="GO:0032259">
    <property type="term" value="P:methylation"/>
    <property type="evidence" value="ECO:0007669"/>
    <property type="project" value="UniProtKB-KW"/>
</dbReference>
<dbReference type="PROSITE" id="PS51679">
    <property type="entry name" value="SAM_MT_C5"/>
    <property type="match status" value="1"/>
</dbReference>
<dbReference type="GO" id="GO:0009307">
    <property type="term" value="P:DNA restriction-modification system"/>
    <property type="evidence" value="ECO:0007669"/>
    <property type="project" value="UniProtKB-KW"/>
</dbReference>
<evidence type="ECO:0000256" key="4">
    <source>
        <dbReference type="ARBA" id="ARBA00022747"/>
    </source>
</evidence>
<dbReference type="SUPFAM" id="SSF53335">
    <property type="entry name" value="S-adenosyl-L-methionine-dependent methyltransferases"/>
    <property type="match status" value="1"/>
</dbReference>
<protein>
    <recommendedName>
        <fullName evidence="7">Cytosine-specific methyltransferase</fullName>
        <ecNumber evidence="7">2.1.1.37</ecNumber>
    </recommendedName>
</protein>
<comment type="caution">
    <text evidence="8">The sequence shown here is derived from an EMBL/GenBank/DDBJ whole genome shotgun (WGS) entry which is preliminary data.</text>
</comment>
<accession>A0A3R5ZFA5</accession>
<dbReference type="RefSeq" id="WP_118125626.1">
    <property type="nucleotide sequence ID" value="NZ_DBFJSD010000047.1"/>
</dbReference>
<evidence type="ECO:0000256" key="3">
    <source>
        <dbReference type="ARBA" id="ARBA00022691"/>
    </source>
</evidence>
<dbReference type="EMBL" id="QRUN01000005">
    <property type="protein sequence ID" value="RGR69612.1"/>
    <property type="molecule type" value="Genomic_DNA"/>
</dbReference>
<dbReference type="Gene3D" id="3.40.50.150">
    <property type="entry name" value="Vaccinia Virus protein VP39"/>
    <property type="match status" value="1"/>
</dbReference>
<keyword evidence="2 5" id="KW-0808">Transferase</keyword>
<dbReference type="GO" id="GO:0044027">
    <property type="term" value="P:negative regulation of gene expression via chromosomal CpG island methylation"/>
    <property type="evidence" value="ECO:0007669"/>
    <property type="project" value="TreeGrafter"/>
</dbReference>
<dbReference type="NCBIfam" id="TIGR00675">
    <property type="entry name" value="dcm"/>
    <property type="match status" value="1"/>
</dbReference>
<gene>
    <name evidence="8" type="primary">dcm</name>
    <name evidence="8" type="ORF">DWY29_05510</name>
</gene>
<feature type="active site" evidence="5">
    <location>
        <position position="78"/>
    </location>
</feature>
<dbReference type="PANTHER" id="PTHR10629">
    <property type="entry name" value="CYTOSINE-SPECIFIC METHYLTRANSFERASE"/>
    <property type="match status" value="1"/>
</dbReference>
<dbReference type="Gene3D" id="3.90.120.10">
    <property type="entry name" value="DNA Methylase, subunit A, domain 2"/>
    <property type="match status" value="1"/>
</dbReference>
<dbReference type="Pfam" id="PF00145">
    <property type="entry name" value="DNA_methylase"/>
    <property type="match status" value="1"/>
</dbReference>
<dbReference type="InterPro" id="IPR029063">
    <property type="entry name" value="SAM-dependent_MTases_sf"/>
</dbReference>
<dbReference type="InterPro" id="IPR018117">
    <property type="entry name" value="C5_DNA_meth_AS"/>
</dbReference>
<dbReference type="GO" id="GO:0003886">
    <property type="term" value="F:DNA (cytosine-5-)-methyltransferase activity"/>
    <property type="evidence" value="ECO:0007669"/>
    <property type="project" value="UniProtKB-EC"/>
</dbReference>